<feature type="transmembrane region" description="Helical" evidence="6">
    <location>
        <begin position="280"/>
        <end position="302"/>
    </location>
</feature>
<protein>
    <submittedName>
        <fullName evidence="7">Uncharacterized protein</fullName>
    </submittedName>
</protein>
<dbReference type="InterPro" id="IPR002549">
    <property type="entry name" value="AI-2E-like"/>
</dbReference>
<dbReference type="GO" id="GO:0016020">
    <property type="term" value="C:membrane"/>
    <property type="evidence" value="ECO:0007669"/>
    <property type="project" value="UniProtKB-SubCell"/>
</dbReference>
<feature type="transmembrane region" description="Helical" evidence="6">
    <location>
        <begin position="64"/>
        <end position="82"/>
    </location>
</feature>
<keyword evidence="4 6" id="KW-1133">Transmembrane helix</keyword>
<comment type="subcellular location">
    <subcellularLocation>
        <location evidence="1">Membrane</location>
        <topology evidence="1">Multi-pass membrane protein</topology>
    </subcellularLocation>
</comment>
<keyword evidence="8" id="KW-1185">Reference proteome</keyword>
<evidence type="ECO:0000256" key="3">
    <source>
        <dbReference type="ARBA" id="ARBA00022692"/>
    </source>
</evidence>
<evidence type="ECO:0000256" key="1">
    <source>
        <dbReference type="ARBA" id="ARBA00004141"/>
    </source>
</evidence>
<feature type="transmembrane region" description="Helical" evidence="6">
    <location>
        <begin position="40"/>
        <end position="58"/>
    </location>
</feature>
<evidence type="ECO:0000256" key="4">
    <source>
        <dbReference type="ARBA" id="ARBA00022989"/>
    </source>
</evidence>
<dbReference type="HOGENOM" id="CLU_031275_0_3_6"/>
<feature type="transmembrane region" description="Helical" evidence="6">
    <location>
        <begin position="89"/>
        <end position="114"/>
    </location>
</feature>
<feature type="transmembrane region" description="Helical" evidence="6">
    <location>
        <begin position="322"/>
        <end position="342"/>
    </location>
</feature>
<evidence type="ECO:0000313" key="7">
    <source>
        <dbReference type="EMBL" id="AAN82703.1"/>
    </source>
</evidence>
<dbReference type="NCBIfam" id="NF008930">
    <property type="entry name" value="PRK12287.1"/>
    <property type="match status" value="1"/>
</dbReference>
<dbReference type="AlphaFoldDB" id="A0A0H2VD95"/>
<dbReference type="Pfam" id="PF01594">
    <property type="entry name" value="AI-2E_transport"/>
    <property type="match status" value="1"/>
</dbReference>
<feature type="transmembrane region" description="Helical" evidence="6">
    <location>
        <begin position="248"/>
        <end position="273"/>
    </location>
</feature>
<evidence type="ECO:0000256" key="2">
    <source>
        <dbReference type="ARBA" id="ARBA00009773"/>
    </source>
</evidence>
<keyword evidence="5 6" id="KW-0472">Membrane</keyword>
<evidence type="ECO:0000313" key="8">
    <source>
        <dbReference type="Proteomes" id="UP000001410"/>
    </source>
</evidence>
<name>A0A0H2VD95_ECOL6</name>
<evidence type="ECO:0000256" key="5">
    <source>
        <dbReference type="ARBA" id="ARBA00023136"/>
    </source>
</evidence>
<feature type="transmembrane region" description="Helical" evidence="6">
    <location>
        <begin position="224"/>
        <end position="242"/>
    </location>
</feature>
<organism evidence="7 8">
    <name type="scientific">Escherichia coli O6:H1 (strain CFT073 / ATCC 700928 / UPEC)</name>
    <dbReference type="NCBI Taxonomy" id="199310"/>
    <lineage>
        <taxon>Bacteria</taxon>
        <taxon>Pseudomonadati</taxon>
        <taxon>Pseudomonadota</taxon>
        <taxon>Gammaproteobacteria</taxon>
        <taxon>Enterobacterales</taxon>
        <taxon>Enterobacteriaceae</taxon>
        <taxon>Escherichia</taxon>
    </lineage>
</organism>
<proteinExistence type="inferred from homology"/>
<dbReference type="EMBL" id="AE014075">
    <property type="protein sequence ID" value="AAN82703.1"/>
    <property type="molecule type" value="Genomic_DNA"/>
</dbReference>
<dbReference type="KEGG" id="ecc:c4267"/>
<dbReference type="Proteomes" id="UP000001410">
    <property type="component" value="Chromosome"/>
</dbReference>
<sequence>MKISSKNQNIAGVTPATLNTKSHKEAPMETPQPDKTGMHILLKLASLVVILAGIHAAADIIVQLLLALFFAIVLNPLVTWFIRRGVQRPVAITIVVVVMLIALTALVGVLAASFNEFISMLPRFNKELTRKLFKLQEMLPFLNLHMSPERILQRMDSEKVVTFTTALMTGLSGAMASVLLLVMTVVFMLFEVRHVPYKMRFALNNPQIHIAGLHRALKGVSHYLALKTLLSLWTGIIVWLGLELMGVQFALMWAVLAFLLNYVPNIGAVISAVPPMIQVLLFNGIYECILVGALFLVVHMVIGNILEPRMMGHRLGMSTMVVFLSLLIWGWLLGPVGMLLSVPLTSVCKIWMETTKGGSKLAILLGPGRPKSWLPG</sequence>
<keyword evidence="3 6" id="KW-0812">Transmembrane</keyword>
<dbReference type="PANTHER" id="PTHR21716:SF21">
    <property type="entry name" value="TRANSPORT PROTEIN YHHT-RELATED"/>
    <property type="match status" value="1"/>
</dbReference>
<dbReference type="eggNOG" id="COG0628">
    <property type="taxonomic scope" value="Bacteria"/>
</dbReference>
<reference evidence="7 8" key="1">
    <citation type="journal article" date="2002" name="Proc. Natl. Acad. Sci. U.S.A.">
        <title>Extensive mosaic structure revealed by the complete genome sequence of uropathogenic Escherichia coli.</title>
        <authorList>
            <person name="Welch R.A."/>
            <person name="Burland V."/>
            <person name="Plunkett G.III."/>
            <person name="Redford P."/>
            <person name="Roesch P."/>
            <person name="Rasko D."/>
            <person name="Buckles E.L."/>
            <person name="Liou S.R."/>
            <person name="Boutin A."/>
            <person name="Hackett J."/>
            <person name="Stroud D."/>
            <person name="Mayhew G.F."/>
            <person name="Rose D.J."/>
            <person name="Zhou S."/>
            <person name="Schwartz D.C."/>
            <person name="Perna N.T."/>
            <person name="Mobley H.L."/>
            <person name="Donnenberg M.S."/>
            <person name="Blattner F.R."/>
        </authorList>
    </citation>
    <scope>NUCLEOTIDE SEQUENCE [LARGE SCALE GENOMIC DNA]</scope>
    <source>
        <strain evidence="8">CFT073 / ATCC 700928 / UPEC</strain>
    </source>
</reference>
<dbReference type="GO" id="GO:0055085">
    <property type="term" value="P:transmembrane transport"/>
    <property type="evidence" value="ECO:0007669"/>
    <property type="project" value="TreeGrafter"/>
</dbReference>
<evidence type="ECO:0000256" key="6">
    <source>
        <dbReference type="SAM" id="Phobius"/>
    </source>
</evidence>
<gene>
    <name evidence="7" type="primary">yhhT</name>
    <name evidence="7" type="ordered locus">c4267</name>
</gene>
<comment type="similarity">
    <text evidence="2">Belongs to the autoinducer-2 exporter (AI-2E) (TC 2.A.86) family.</text>
</comment>
<dbReference type="PANTHER" id="PTHR21716">
    <property type="entry name" value="TRANSMEMBRANE PROTEIN"/>
    <property type="match status" value="1"/>
</dbReference>
<dbReference type="STRING" id="199310.c4267"/>
<accession>A0A0H2VD95</accession>
<feature type="transmembrane region" description="Helical" evidence="6">
    <location>
        <begin position="166"/>
        <end position="190"/>
    </location>
</feature>